<dbReference type="EMBL" id="BAAALS010000015">
    <property type="protein sequence ID" value="GAA1759359.1"/>
    <property type="molecule type" value="Genomic_DNA"/>
</dbReference>
<dbReference type="Pfam" id="PF01909">
    <property type="entry name" value="NTP_transf_2"/>
    <property type="match status" value="1"/>
</dbReference>
<evidence type="ECO:0000313" key="2">
    <source>
        <dbReference type="EMBL" id="GAA1759359.1"/>
    </source>
</evidence>
<organism evidence="2 3">
    <name type="scientific">Luedemannella helvata</name>
    <dbReference type="NCBI Taxonomy" id="349315"/>
    <lineage>
        <taxon>Bacteria</taxon>
        <taxon>Bacillati</taxon>
        <taxon>Actinomycetota</taxon>
        <taxon>Actinomycetes</taxon>
        <taxon>Micromonosporales</taxon>
        <taxon>Micromonosporaceae</taxon>
        <taxon>Luedemannella</taxon>
    </lineage>
</organism>
<dbReference type="InterPro" id="IPR002934">
    <property type="entry name" value="Polymerase_NTP_transf_dom"/>
</dbReference>
<gene>
    <name evidence="2" type="ORF">GCM10009681_33260</name>
</gene>
<accession>A0ABN2KLN8</accession>
<evidence type="ECO:0000313" key="3">
    <source>
        <dbReference type="Proteomes" id="UP001500655"/>
    </source>
</evidence>
<reference evidence="2 3" key="1">
    <citation type="journal article" date="2019" name="Int. J. Syst. Evol. Microbiol.">
        <title>The Global Catalogue of Microorganisms (GCM) 10K type strain sequencing project: providing services to taxonomists for standard genome sequencing and annotation.</title>
        <authorList>
            <consortium name="The Broad Institute Genomics Platform"/>
            <consortium name="The Broad Institute Genome Sequencing Center for Infectious Disease"/>
            <person name="Wu L."/>
            <person name="Ma J."/>
        </authorList>
    </citation>
    <scope>NUCLEOTIDE SEQUENCE [LARGE SCALE GENOMIC DNA]</scope>
    <source>
        <strain evidence="2 3">JCM 13249</strain>
    </source>
</reference>
<name>A0ABN2KLN8_9ACTN</name>
<dbReference type="RefSeq" id="WP_344082526.1">
    <property type="nucleotide sequence ID" value="NZ_BAAALS010000015.1"/>
</dbReference>
<dbReference type="Proteomes" id="UP001500655">
    <property type="component" value="Unassembled WGS sequence"/>
</dbReference>
<protein>
    <recommendedName>
        <fullName evidence="1">Polymerase nucleotidyl transferase domain-containing protein</fullName>
    </recommendedName>
</protein>
<feature type="domain" description="Polymerase nucleotidyl transferase" evidence="1">
    <location>
        <begin position="16"/>
        <end position="79"/>
    </location>
</feature>
<dbReference type="SUPFAM" id="SSF81301">
    <property type="entry name" value="Nucleotidyltransferase"/>
    <property type="match status" value="1"/>
</dbReference>
<evidence type="ECO:0000259" key="1">
    <source>
        <dbReference type="Pfam" id="PF01909"/>
    </source>
</evidence>
<sequence length="235" mass="25730">MPHSPSRYNPRWEVAEQVAEVVRRRYGSQVRAIGVHGSLAHGDDHDGSDIDLVVVTRQPGSGPRPATRRISGVIVDLVAISGEEYLRHARTLTTSWPLAADQYLTTAAIVDPDNWYGLLRDTHLGRLAVADPAEFATLAREAWCRAAAANDKARRLAEWYDTDAAMLVLGEARLGAALVEGLLSRTYFRNSADAVRRTRVAAEDVMTLGERLAAQARELARRGRPVDGEVADLLA</sequence>
<dbReference type="Gene3D" id="3.30.460.10">
    <property type="entry name" value="Beta Polymerase, domain 2"/>
    <property type="match status" value="1"/>
</dbReference>
<dbReference type="InterPro" id="IPR043519">
    <property type="entry name" value="NT_sf"/>
</dbReference>
<proteinExistence type="predicted"/>
<dbReference type="CDD" id="cd05403">
    <property type="entry name" value="NT_KNTase_like"/>
    <property type="match status" value="1"/>
</dbReference>
<keyword evidence="3" id="KW-1185">Reference proteome</keyword>
<comment type="caution">
    <text evidence="2">The sequence shown here is derived from an EMBL/GenBank/DDBJ whole genome shotgun (WGS) entry which is preliminary data.</text>
</comment>